<keyword evidence="1" id="KW-0812">Transmembrane</keyword>
<evidence type="ECO:0000313" key="3">
    <source>
        <dbReference type="Proteomes" id="UP000619536"/>
    </source>
</evidence>
<gene>
    <name evidence="2" type="ORF">GCM10007377_11990</name>
</gene>
<evidence type="ECO:0000256" key="1">
    <source>
        <dbReference type="SAM" id="Phobius"/>
    </source>
</evidence>
<reference evidence="2" key="2">
    <citation type="submission" date="2020-09" db="EMBL/GenBank/DDBJ databases">
        <authorList>
            <person name="Sun Q."/>
            <person name="Sedlacek I."/>
        </authorList>
    </citation>
    <scope>NUCLEOTIDE SEQUENCE</scope>
    <source>
        <strain evidence="2">CCM 8606</strain>
    </source>
</reference>
<dbReference type="EMBL" id="BMDH01000003">
    <property type="protein sequence ID" value="GGI14652.1"/>
    <property type="molecule type" value="Genomic_DNA"/>
</dbReference>
<dbReference type="InterPro" id="IPR051447">
    <property type="entry name" value="Lipoprotein-release_system"/>
</dbReference>
<dbReference type="PANTHER" id="PTHR30489:SF0">
    <property type="entry name" value="LIPOPROTEIN-RELEASING SYSTEM TRANSMEMBRANE PROTEIN LOLE"/>
    <property type="match status" value="1"/>
</dbReference>
<dbReference type="GO" id="GO:0044874">
    <property type="term" value="P:lipoprotein localization to outer membrane"/>
    <property type="evidence" value="ECO:0007669"/>
    <property type="project" value="TreeGrafter"/>
</dbReference>
<feature type="transmembrane region" description="Helical" evidence="1">
    <location>
        <begin position="355"/>
        <end position="378"/>
    </location>
</feature>
<feature type="transmembrane region" description="Helical" evidence="1">
    <location>
        <begin position="270"/>
        <end position="291"/>
    </location>
</feature>
<organism evidence="2 3">
    <name type="scientific">Galliscardovia ingluviei</name>
    <dbReference type="NCBI Taxonomy" id="1769422"/>
    <lineage>
        <taxon>Bacteria</taxon>
        <taxon>Bacillati</taxon>
        <taxon>Actinomycetota</taxon>
        <taxon>Actinomycetes</taxon>
        <taxon>Bifidobacteriales</taxon>
        <taxon>Bifidobacteriaceae</taxon>
        <taxon>Galliscardovia</taxon>
    </lineage>
</organism>
<dbReference type="GO" id="GO:0098797">
    <property type="term" value="C:plasma membrane protein complex"/>
    <property type="evidence" value="ECO:0007669"/>
    <property type="project" value="TreeGrafter"/>
</dbReference>
<sequence>MVGLSITSAAHTAQTTEYNALQPIVSIRLDRTSVMKKAGASKASDVDWSKHQLTLSKFLQYAQTASEQTQIQFTTAFYSETATLDAIQDAKLPQGSTTLTLTGFSEQAALDNAINGPFTLVQGKFPGFDTDSAGKVMVPQALAQANHWKVSDKISIIAKSGAQPTEVTISGIYQNKQSVDGDATGLDPQTAIYSSRYELAQLGIKMQDPDATTNYLDISVGVPTPEDVAKIDKAMKKAGLSNDFTLVSPTLDKYNASIAPLVQRADIARIALPALIGIAALLLLITLALTWKDANEEIGMLMLLGRSRLAIAWQFFMQIMPSVVVGWIIGALACGFTTGHIAQALGITHAVTPSLSIIGTVVWSGILALVVTLVFAWIRTLMVTKTAVLGSRLEVEHE</sequence>
<accession>A0A8J3AHN5</accession>
<dbReference type="Proteomes" id="UP000619536">
    <property type="component" value="Unassembled WGS sequence"/>
</dbReference>
<name>A0A8J3AHN5_9BIFI</name>
<proteinExistence type="predicted"/>
<dbReference type="AlphaFoldDB" id="A0A8J3AHN5"/>
<keyword evidence="1" id="KW-1133">Transmembrane helix</keyword>
<reference evidence="2" key="1">
    <citation type="journal article" date="2014" name="Int. J. Syst. Evol. Microbiol.">
        <title>Complete genome sequence of Corynebacterium casei LMG S-19264T (=DSM 44701T), isolated from a smear-ripened cheese.</title>
        <authorList>
            <consortium name="US DOE Joint Genome Institute (JGI-PGF)"/>
            <person name="Walter F."/>
            <person name="Albersmeier A."/>
            <person name="Kalinowski J."/>
            <person name="Ruckert C."/>
        </authorList>
    </citation>
    <scope>NUCLEOTIDE SEQUENCE</scope>
    <source>
        <strain evidence="2">CCM 8606</strain>
    </source>
</reference>
<feature type="transmembrane region" description="Helical" evidence="1">
    <location>
        <begin position="311"/>
        <end position="334"/>
    </location>
</feature>
<comment type="caution">
    <text evidence="2">The sequence shown here is derived from an EMBL/GenBank/DDBJ whole genome shotgun (WGS) entry which is preliminary data.</text>
</comment>
<keyword evidence="1" id="KW-0472">Membrane</keyword>
<protein>
    <submittedName>
        <fullName evidence="2">ABC transporter permease</fullName>
    </submittedName>
</protein>
<evidence type="ECO:0000313" key="2">
    <source>
        <dbReference type="EMBL" id="GGI14652.1"/>
    </source>
</evidence>
<dbReference type="PANTHER" id="PTHR30489">
    <property type="entry name" value="LIPOPROTEIN-RELEASING SYSTEM TRANSMEMBRANE PROTEIN LOLE"/>
    <property type="match status" value="1"/>
</dbReference>
<keyword evidence="3" id="KW-1185">Reference proteome</keyword>